<dbReference type="SUPFAM" id="SSF161098">
    <property type="entry name" value="MetI-like"/>
    <property type="match status" value="1"/>
</dbReference>
<keyword evidence="10" id="KW-1185">Reference proteome</keyword>
<dbReference type="PROSITE" id="PS50928">
    <property type="entry name" value="ABC_TM1"/>
    <property type="match status" value="1"/>
</dbReference>
<evidence type="ECO:0000256" key="5">
    <source>
        <dbReference type="ARBA" id="ARBA00022989"/>
    </source>
</evidence>
<dbReference type="Pfam" id="PF00528">
    <property type="entry name" value="BPD_transp_1"/>
    <property type="match status" value="1"/>
</dbReference>
<sequence>MRMKHNISVKTQEKVSAGQVITTILVILGGLTMIYPLLWMVMSSLKENNEIFSSASSLIPKELHFENYANGWRGFAKISFATFFKNSFFIAAVGTIGAVFSSAFIAFGFARLKFKGRNFWFICMLVTMMLPFQVIMIPQYIIFNKLGWVGTFLPLIVPSFFGGSFFIFLIIQFIYGIPKDLDEAAKIDGCGYLDIFIRIIIPLIVPALVTCAIFSFMWKWDDFMGSLLYLNKPSMYPVTMALKMFADPTSITDWGAMFAMATLSIIPIFLIFVFFQKYLVNGISTEGLKG</sequence>
<feature type="domain" description="ABC transmembrane type-1" evidence="8">
    <location>
        <begin position="84"/>
        <end position="275"/>
    </location>
</feature>
<evidence type="ECO:0000313" key="10">
    <source>
        <dbReference type="Proteomes" id="UP000248057"/>
    </source>
</evidence>
<dbReference type="AlphaFoldDB" id="A0A2V3Y7Z9"/>
<feature type="transmembrane region" description="Helical" evidence="7">
    <location>
        <begin position="195"/>
        <end position="218"/>
    </location>
</feature>
<keyword evidence="3" id="KW-1003">Cell membrane</keyword>
<reference evidence="9 10" key="1">
    <citation type="submission" date="2018-05" db="EMBL/GenBank/DDBJ databases">
        <title>Genomic Encyclopedia of Type Strains, Phase IV (KMG-IV): sequencing the most valuable type-strain genomes for metagenomic binning, comparative biology and taxonomic classification.</title>
        <authorList>
            <person name="Goeker M."/>
        </authorList>
    </citation>
    <scope>NUCLEOTIDE SEQUENCE [LARGE SCALE GENOMIC DNA]</scope>
    <source>
        <strain evidence="9 10">DSM 24995</strain>
    </source>
</reference>
<dbReference type="PANTHER" id="PTHR43744:SF6">
    <property type="entry name" value="ABC TRANSPORTER PERMEASE PROTEIN YESQ-RELATED"/>
    <property type="match status" value="1"/>
</dbReference>
<dbReference type="InterPro" id="IPR000515">
    <property type="entry name" value="MetI-like"/>
</dbReference>
<dbReference type="PANTHER" id="PTHR43744">
    <property type="entry name" value="ABC TRANSPORTER PERMEASE PROTEIN MG189-RELATED-RELATED"/>
    <property type="match status" value="1"/>
</dbReference>
<feature type="transmembrane region" description="Helical" evidence="7">
    <location>
        <begin position="119"/>
        <end position="143"/>
    </location>
</feature>
<keyword evidence="5 7" id="KW-1133">Transmembrane helix</keyword>
<dbReference type="GeneID" id="86065081"/>
<feature type="transmembrane region" description="Helical" evidence="7">
    <location>
        <begin position="88"/>
        <end position="107"/>
    </location>
</feature>
<evidence type="ECO:0000313" key="9">
    <source>
        <dbReference type="EMBL" id="PXX43352.1"/>
    </source>
</evidence>
<keyword evidence="6 7" id="KW-0472">Membrane</keyword>
<dbReference type="RefSeq" id="WP_243005219.1">
    <property type="nucleotide sequence ID" value="NZ_QJKD01000032.1"/>
</dbReference>
<proteinExistence type="inferred from homology"/>
<accession>A0A2V3Y7Z9</accession>
<evidence type="ECO:0000256" key="2">
    <source>
        <dbReference type="ARBA" id="ARBA00022448"/>
    </source>
</evidence>
<comment type="caution">
    <text evidence="9">The sequence shown here is derived from an EMBL/GenBank/DDBJ whole genome shotgun (WGS) entry which is preliminary data.</text>
</comment>
<dbReference type="InterPro" id="IPR035906">
    <property type="entry name" value="MetI-like_sf"/>
</dbReference>
<dbReference type="Proteomes" id="UP000248057">
    <property type="component" value="Unassembled WGS sequence"/>
</dbReference>
<dbReference type="CDD" id="cd06261">
    <property type="entry name" value="TM_PBP2"/>
    <property type="match status" value="1"/>
</dbReference>
<keyword evidence="2 7" id="KW-0813">Transport</keyword>
<dbReference type="EMBL" id="QJKD01000032">
    <property type="protein sequence ID" value="PXX43352.1"/>
    <property type="molecule type" value="Genomic_DNA"/>
</dbReference>
<organism evidence="9 10">
    <name type="scientific">Hungatella effluvii</name>
    <dbReference type="NCBI Taxonomy" id="1096246"/>
    <lineage>
        <taxon>Bacteria</taxon>
        <taxon>Bacillati</taxon>
        <taxon>Bacillota</taxon>
        <taxon>Clostridia</taxon>
        <taxon>Lachnospirales</taxon>
        <taxon>Lachnospiraceae</taxon>
        <taxon>Hungatella</taxon>
    </lineage>
</organism>
<evidence type="ECO:0000256" key="4">
    <source>
        <dbReference type="ARBA" id="ARBA00022692"/>
    </source>
</evidence>
<evidence type="ECO:0000256" key="7">
    <source>
        <dbReference type="RuleBase" id="RU363032"/>
    </source>
</evidence>
<comment type="similarity">
    <text evidence="7">Belongs to the binding-protein-dependent transport system permease family.</text>
</comment>
<feature type="transmembrane region" description="Helical" evidence="7">
    <location>
        <begin position="254"/>
        <end position="275"/>
    </location>
</feature>
<evidence type="ECO:0000256" key="3">
    <source>
        <dbReference type="ARBA" id="ARBA00022475"/>
    </source>
</evidence>
<dbReference type="Gene3D" id="1.10.3720.10">
    <property type="entry name" value="MetI-like"/>
    <property type="match status" value="1"/>
</dbReference>
<comment type="subcellular location">
    <subcellularLocation>
        <location evidence="1 7">Cell membrane</location>
        <topology evidence="1 7">Multi-pass membrane protein</topology>
    </subcellularLocation>
</comment>
<evidence type="ECO:0000259" key="8">
    <source>
        <dbReference type="PROSITE" id="PS50928"/>
    </source>
</evidence>
<dbReference type="GO" id="GO:0055085">
    <property type="term" value="P:transmembrane transport"/>
    <property type="evidence" value="ECO:0007669"/>
    <property type="project" value="InterPro"/>
</dbReference>
<evidence type="ECO:0000256" key="1">
    <source>
        <dbReference type="ARBA" id="ARBA00004651"/>
    </source>
</evidence>
<evidence type="ECO:0000256" key="6">
    <source>
        <dbReference type="ARBA" id="ARBA00023136"/>
    </source>
</evidence>
<gene>
    <name evidence="9" type="ORF">DFR60_13210</name>
</gene>
<name>A0A2V3Y7Z9_9FIRM</name>
<protein>
    <submittedName>
        <fullName evidence="9">Carbohydrate ABC transporter membrane protein 2 (CUT1 family)</fullName>
    </submittedName>
</protein>
<dbReference type="GO" id="GO:0005886">
    <property type="term" value="C:plasma membrane"/>
    <property type="evidence" value="ECO:0007669"/>
    <property type="project" value="UniProtKB-SubCell"/>
</dbReference>
<keyword evidence="4 7" id="KW-0812">Transmembrane</keyword>
<feature type="transmembrane region" description="Helical" evidence="7">
    <location>
        <begin position="20"/>
        <end position="42"/>
    </location>
</feature>
<feature type="transmembrane region" description="Helical" evidence="7">
    <location>
        <begin position="155"/>
        <end position="175"/>
    </location>
</feature>